<dbReference type="InterPro" id="IPR028188">
    <property type="entry name" value="Pilin_PilA"/>
</dbReference>
<dbReference type="Pfam" id="PF14245">
    <property type="entry name" value="Pilin_PilA"/>
    <property type="match status" value="1"/>
</dbReference>
<dbReference type="AlphaFoldDB" id="A0A3A8PQI5"/>
<keyword evidence="3" id="KW-1185">Reference proteome</keyword>
<organism evidence="2 3">
    <name type="scientific">Corallococcus llansteffanensis</name>
    <dbReference type="NCBI Taxonomy" id="2316731"/>
    <lineage>
        <taxon>Bacteria</taxon>
        <taxon>Pseudomonadati</taxon>
        <taxon>Myxococcota</taxon>
        <taxon>Myxococcia</taxon>
        <taxon>Myxococcales</taxon>
        <taxon>Cystobacterineae</taxon>
        <taxon>Myxococcaceae</taxon>
        <taxon>Corallococcus</taxon>
    </lineage>
</organism>
<proteinExistence type="predicted"/>
<dbReference type="EMBL" id="RAWB01000160">
    <property type="protein sequence ID" value="RKH58298.1"/>
    <property type="molecule type" value="Genomic_DNA"/>
</dbReference>
<dbReference type="RefSeq" id="WP_120644416.1">
    <property type="nucleotide sequence ID" value="NZ_RAWB01000160.1"/>
</dbReference>
<name>A0A3A8PQI5_9BACT</name>
<protein>
    <submittedName>
        <fullName evidence="2">Fimbrial protein</fullName>
    </submittedName>
</protein>
<dbReference type="Proteomes" id="UP000272888">
    <property type="component" value="Unassembled WGS sequence"/>
</dbReference>
<gene>
    <name evidence="2" type="ORF">D7V93_16990</name>
</gene>
<keyword evidence="1" id="KW-0472">Membrane</keyword>
<comment type="caution">
    <text evidence="2">The sequence shown here is derived from an EMBL/GenBank/DDBJ whole genome shotgun (WGS) entry which is preliminary data.</text>
</comment>
<accession>A0A3A8PQI5</accession>
<keyword evidence="1" id="KW-0812">Transmembrane</keyword>
<reference evidence="3" key="1">
    <citation type="submission" date="2018-09" db="EMBL/GenBank/DDBJ databases">
        <authorList>
            <person name="Livingstone P.G."/>
            <person name="Whitworth D.E."/>
        </authorList>
    </citation>
    <scope>NUCLEOTIDE SEQUENCE [LARGE SCALE GENOMIC DNA]</scope>
    <source>
        <strain evidence="3">CA051B</strain>
    </source>
</reference>
<keyword evidence="1" id="KW-1133">Transmembrane helix</keyword>
<evidence type="ECO:0000313" key="3">
    <source>
        <dbReference type="Proteomes" id="UP000272888"/>
    </source>
</evidence>
<feature type="transmembrane region" description="Helical" evidence="1">
    <location>
        <begin position="42"/>
        <end position="62"/>
    </location>
</feature>
<sequence>MATLKCPKCRRPLELTGLAPGDEITCPCGNVTSVPARSRMRWPFIALGLLACPCVGVVAAGTMRNFVRFGQRARAAECKSNLKAWYTTQKLHFRDTGTYEPVFAKVGFTPERINRYAYFVGQGPMEVRDEERSAVPDGAVSVGVDTFWFKELRPIDLEALPPQVKARLGVSGTCPACDITLACAGNTDNDEALDVWVISTGPLDLQDVDGQAAEPGVPLHVVED</sequence>
<evidence type="ECO:0000256" key="1">
    <source>
        <dbReference type="SAM" id="Phobius"/>
    </source>
</evidence>
<evidence type="ECO:0000313" key="2">
    <source>
        <dbReference type="EMBL" id="RKH58298.1"/>
    </source>
</evidence>